<proteinExistence type="inferred from homology"/>
<dbReference type="GO" id="GO:0033204">
    <property type="term" value="F:ribonuclease P RNA binding"/>
    <property type="evidence" value="ECO:0007669"/>
    <property type="project" value="InterPro"/>
</dbReference>
<sequence length="300" mass="33803">MTKKKLSEKYRSRIPKQQLLKKSDNQQVTVISEFVREFVRRHVDESKRSQSDLYWRPGSGVSHNINLLPQSTQISTSKRKRIATVDDKVKRPNLKRNTSLLKSLMIKKPTVISSDLCNKLHHLWNGYFQSVMSVLLNKLNTPSFNVKNNLDTVLRLNFIGAHMKVLRSTSCRAGIEGIVVMETKNTFTLALNSSENQLTSSSSSTSTQSLLSLTTVPKSGSLFSLRLSQLIPKTNSSGSSGNKCQSVDVLLNGDLLNHRAVDRTIRKWRYTPTTAYEYNQNALTTEAIFSNLLIDNVIIS</sequence>
<evidence type="ECO:0000256" key="10">
    <source>
        <dbReference type="ARBA" id="ARBA00046486"/>
    </source>
</evidence>
<reference evidence="11 12" key="1">
    <citation type="submission" date="2019-03" db="EMBL/GenBank/DDBJ databases">
        <title>An improved genome assembly of the fluke Schistosoma japonicum.</title>
        <authorList>
            <person name="Hu W."/>
            <person name="Luo F."/>
            <person name="Yin M."/>
            <person name="Mo X."/>
            <person name="Sun C."/>
            <person name="Wu Q."/>
            <person name="Zhu B."/>
            <person name="Xiang M."/>
            <person name="Wang J."/>
            <person name="Wang Y."/>
            <person name="Zhang T."/>
            <person name="Xu B."/>
            <person name="Zheng H."/>
            <person name="Feng Z."/>
        </authorList>
    </citation>
    <scope>NUCLEOTIDE SEQUENCE [LARGE SCALE GENOMIC DNA]</scope>
    <source>
        <strain evidence="11">HuSjv2</strain>
        <tissue evidence="11">Worms</tissue>
    </source>
</reference>
<dbReference type="AlphaFoldDB" id="A0A4Z2DQK3"/>
<evidence type="ECO:0000256" key="4">
    <source>
        <dbReference type="ARBA" id="ARBA00016225"/>
    </source>
</evidence>
<evidence type="ECO:0000256" key="3">
    <source>
        <dbReference type="ARBA" id="ARBA00006181"/>
    </source>
</evidence>
<dbReference type="Gene3D" id="2.30.30.210">
    <property type="entry name" value="Ribonuclease P/MRP, subunit p29"/>
    <property type="match status" value="1"/>
</dbReference>
<dbReference type="HAMAP" id="MF_00754">
    <property type="entry name" value="RNase_P_1"/>
    <property type="match status" value="1"/>
</dbReference>
<gene>
    <name evidence="11" type="ORF">EWB00_009980</name>
</gene>
<keyword evidence="9" id="KW-0378">Hydrolase</keyword>
<name>A0A4Z2DQK3_SCHJA</name>
<evidence type="ECO:0000256" key="5">
    <source>
        <dbReference type="ARBA" id="ARBA00022490"/>
    </source>
</evidence>
<comment type="subunit">
    <text evidence="10">Component of nuclear RNase P and RNase MRP ribonucleoproteins. RNase P consists of a catalytic RNA moiety and 10 different protein chains; POP1, POP4, POP5, POP7, RPP14, RPP21, RPP25, RPP30, RPP38 and RPP40. Within the RNase P complex, POP1, POP7 and RPP25 form the 'finger' subcomplex, POP5, RPP14, RPP40 and homodimeric RPP30 form the 'palm' subcomplex, and RPP21, POP4 and RPP38 form the 'wrist' subcomplex. All subunits of the RNase P complex interact with the catalytic RNA. Several subunits of RNase P are also part of the RNase MRP complex. RNase MRP consists of a catalytic RNA moiety and about 8 protein subunits; POP1, POP7, RPP25, RPP30, RPP38, RPP40 and possibly also POP4 and POP5.</text>
</comment>
<dbReference type="GO" id="GO:0006364">
    <property type="term" value="P:rRNA processing"/>
    <property type="evidence" value="ECO:0007669"/>
    <property type="project" value="TreeGrafter"/>
</dbReference>
<dbReference type="OrthoDB" id="124041at2759"/>
<dbReference type="InterPro" id="IPR023538">
    <property type="entry name" value="RNP1"/>
</dbReference>
<comment type="subcellular location">
    <subcellularLocation>
        <location evidence="2">Nucleus</location>
    </subcellularLocation>
</comment>
<comment type="function">
    <text evidence="1">Component of ribonuclease P, a ribonucleoprotein complex that generates mature tRNA molecules by cleaving their 5'-ends.</text>
</comment>
<evidence type="ECO:0000256" key="2">
    <source>
        <dbReference type="ARBA" id="ARBA00004123"/>
    </source>
</evidence>
<evidence type="ECO:0000313" key="11">
    <source>
        <dbReference type="EMBL" id="TNN18677.1"/>
    </source>
</evidence>
<evidence type="ECO:0000256" key="1">
    <source>
        <dbReference type="ARBA" id="ARBA00002435"/>
    </source>
</evidence>
<dbReference type="GO" id="GO:0016787">
    <property type="term" value="F:hydrolase activity"/>
    <property type="evidence" value="ECO:0007669"/>
    <property type="project" value="UniProtKB-KW"/>
</dbReference>
<comment type="caution">
    <text evidence="11">The sequence shown here is derived from an EMBL/GenBank/DDBJ whole genome shotgun (WGS) entry which is preliminary data.</text>
</comment>
<evidence type="ECO:0000256" key="7">
    <source>
        <dbReference type="ARBA" id="ARBA00022722"/>
    </source>
</evidence>
<dbReference type="GO" id="GO:0004519">
    <property type="term" value="F:endonuclease activity"/>
    <property type="evidence" value="ECO:0007669"/>
    <property type="project" value="UniProtKB-KW"/>
</dbReference>
<keyword evidence="12" id="KW-1185">Reference proteome</keyword>
<dbReference type="PANTHER" id="PTHR13348">
    <property type="entry name" value="RIBONUCLEASE P SUBUNIT P29"/>
    <property type="match status" value="1"/>
</dbReference>
<dbReference type="SUPFAM" id="SSF101744">
    <property type="entry name" value="Rof/RNase P subunit-like"/>
    <property type="match status" value="1"/>
</dbReference>
<dbReference type="InterPro" id="IPR023534">
    <property type="entry name" value="Rof/RNase_P-like"/>
</dbReference>
<evidence type="ECO:0000256" key="9">
    <source>
        <dbReference type="ARBA" id="ARBA00022801"/>
    </source>
</evidence>
<dbReference type="EMBL" id="SKCS01000068">
    <property type="protein sequence ID" value="TNN18677.1"/>
    <property type="molecule type" value="Genomic_DNA"/>
</dbReference>
<evidence type="ECO:0000313" key="12">
    <source>
        <dbReference type="Proteomes" id="UP000311919"/>
    </source>
</evidence>
<dbReference type="STRING" id="6182.A0A4Z2DQK3"/>
<keyword evidence="5" id="KW-0963">Cytoplasm</keyword>
<dbReference type="InterPro" id="IPR016848">
    <property type="entry name" value="RNase_P/MRP_Rpp29-subunit"/>
</dbReference>
<dbReference type="Proteomes" id="UP000311919">
    <property type="component" value="Unassembled WGS sequence"/>
</dbReference>
<organism evidence="11 12">
    <name type="scientific">Schistosoma japonicum</name>
    <name type="common">Blood fluke</name>
    <dbReference type="NCBI Taxonomy" id="6182"/>
    <lineage>
        <taxon>Eukaryota</taxon>
        <taxon>Metazoa</taxon>
        <taxon>Spiralia</taxon>
        <taxon>Lophotrochozoa</taxon>
        <taxon>Platyhelminthes</taxon>
        <taxon>Trematoda</taxon>
        <taxon>Digenea</taxon>
        <taxon>Strigeidida</taxon>
        <taxon>Schistosomatoidea</taxon>
        <taxon>Schistosomatidae</taxon>
        <taxon>Schistosoma</taxon>
    </lineage>
</organism>
<dbReference type="SMART" id="SM00538">
    <property type="entry name" value="POP4"/>
    <property type="match status" value="1"/>
</dbReference>
<comment type="similarity">
    <text evidence="3">Belongs to the eukaryotic/archaeal RNase P protein component 1 family.</text>
</comment>
<evidence type="ECO:0000256" key="6">
    <source>
        <dbReference type="ARBA" id="ARBA00022694"/>
    </source>
</evidence>
<dbReference type="GO" id="GO:0001682">
    <property type="term" value="P:tRNA 5'-leader removal"/>
    <property type="evidence" value="ECO:0007669"/>
    <property type="project" value="InterPro"/>
</dbReference>
<keyword evidence="6" id="KW-0819">tRNA processing</keyword>
<dbReference type="GO" id="GO:0000172">
    <property type="term" value="C:ribonuclease MRP complex"/>
    <property type="evidence" value="ECO:0007669"/>
    <property type="project" value="InterPro"/>
</dbReference>
<dbReference type="InterPro" id="IPR036980">
    <property type="entry name" value="RNase_P/MRP_Rpp29_sf"/>
</dbReference>
<accession>A0A4Z2DQK3</accession>
<dbReference type="Pfam" id="PF01868">
    <property type="entry name" value="RNase_P-MRP_p29"/>
    <property type="match status" value="1"/>
</dbReference>
<dbReference type="InterPro" id="IPR002730">
    <property type="entry name" value="Rpp29/RNP1"/>
</dbReference>
<evidence type="ECO:0000256" key="8">
    <source>
        <dbReference type="ARBA" id="ARBA00022759"/>
    </source>
</evidence>
<dbReference type="PANTHER" id="PTHR13348:SF0">
    <property type="entry name" value="RIBONUCLEASE P PROTEIN SUBUNIT P29"/>
    <property type="match status" value="1"/>
</dbReference>
<protein>
    <recommendedName>
        <fullName evidence="4">Ribonuclease P protein subunit p29</fullName>
    </recommendedName>
</protein>
<keyword evidence="7" id="KW-0540">Nuclease</keyword>
<dbReference type="GO" id="GO:0030677">
    <property type="term" value="C:ribonuclease P complex"/>
    <property type="evidence" value="ECO:0007669"/>
    <property type="project" value="InterPro"/>
</dbReference>
<keyword evidence="8" id="KW-0255">Endonuclease</keyword>
<dbReference type="GO" id="GO:0005634">
    <property type="term" value="C:nucleus"/>
    <property type="evidence" value="ECO:0007669"/>
    <property type="project" value="UniProtKB-SubCell"/>
</dbReference>